<dbReference type="AlphaFoldDB" id="A0A6J4HP13"/>
<accession>A0A6J4HP13</accession>
<feature type="binding site" evidence="9">
    <location>
        <begin position="123"/>
        <end position="129"/>
    </location>
    <ligand>
        <name>ATP</name>
        <dbReference type="ChEBI" id="CHEBI:30616"/>
    </ligand>
</feature>
<feature type="binding site" evidence="9">
    <location>
        <position position="99"/>
    </location>
    <ligand>
        <name>ATP</name>
        <dbReference type="ChEBI" id="CHEBI:30616"/>
    </ligand>
</feature>
<evidence type="ECO:0000256" key="9">
    <source>
        <dbReference type="HAMAP-Rule" id="MF_00151"/>
    </source>
</evidence>
<feature type="domain" description="Cytidyltransferase-like" evidence="10">
    <location>
        <begin position="5"/>
        <end position="133"/>
    </location>
</feature>
<name>A0A6J4HP13_9ACTN</name>
<keyword evidence="4 9" id="KW-0547">Nucleotide-binding</keyword>
<dbReference type="EC" id="2.7.7.3" evidence="9"/>
<dbReference type="GO" id="GO:0005737">
    <property type="term" value="C:cytoplasm"/>
    <property type="evidence" value="ECO:0007669"/>
    <property type="project" value="UniProtKB-SubCell"/>
</dbReference>
<dbReference type="EMBL" id="CADCTF010000053">
    <property type="protein sequence ID" value="CAA9227821.1"/>
    <property type="molecule type" value="Genomic_DNA"/>
</dbReference>
<dbReference type="Gene3D" id="3.40.50.620">
    <property type="entry name" value="HUPs"/>
    <property type="match status" value="1"/>
</dbReference>
<dbReference type="GO" id="GO:0015937">
    <property type="term" value="P:coenzyme A biosynthetic process"/>
    <property type="evidence" value="ECO:0007669"/>
    <property type="project" value="UniProtKB-UniRule"/>
</dbReference>
<sequence length="163" mass="17875">MRTALCPGSFDPLHNGHVEIFETASRLYDRVIVAAIRNPGKGEPLFTLDERKDMITEVLGHLGNIDVVSMTKLTVDVAREVEADVIVKGLRDSTDFGFELQQAQMNKAISGMETVFLPTSSVHSFIASSLIRQIAQFGGAERVGTMVPEVVAKRLADKFTSPR</sequence>
<evidence type="ECO:0000256" key="8">
    <source>
        <dbReference type="ARBA" id="ARBA00029346"/>
    </source>
</evidence>
<keyword evidence="2 9" id="KW-0808">Transferase</keyword>
<dbReference type="InterPro" id="IPR004821">
    <property type="entry name" value="Cyt_trans-like"/>
</dbReference>
<dbReference type="PANTHER" id="PTHR21342:SF1">
    <property type="entry name" value="PHOSPHOPANTETHEINE ADENYLYLTRANSFERASE"/>
    <property type="match status" value="1"/>
</dbReference>
<keyword evidence="1 9" id="KW-0963">Cytoplasm</keyword>
<evidence type="ECO:0000256" key="4">
    <source>
        <dbReference type="ARBA" id="ARBA00022741"/>
    </source>
</evidence>
<comment type="subunit">
    <text evidence="9">Homohexamer.</text>
</comment>
<feature type="binding site" evidence="9">
    <location>
        <position position="41"/>
    </location>
    <ligand>
        <name>substrate</name>
    </ligand>
</feature>
<dbReference type="PANTHER" id="PTHR21342">
    <property type="entry name" value="PHOSPHOPANTETHEINE ADENYLYLTRANSFERASE"/>
    <property type="match status" value="1"/>
</dbReference>
<feature type="binding site" evidence="9">
    <location>
        <position position="17"/>
    </location>
    <ligand>
        <name>ATP</name>
        <dbReference type="ChEBI" id="CHEBI:30616"/>
    </ligand>
</feature>
<comment type="similarity">
    <text evidence="9">Belongs to the bacterial CoaD family.</text>
</comment>
<dbReference type="GO" id="GO:0004595">
    <property type="term" value="F:pantetheine-phosphate adenylyltransferase activity"/>
    <property type="evidence" value="ECO:0007669"/>
    <property type="project" value="UniProtKB-UniRule"/>
</dbReference>
<comment type="pathway">
    <text evidence="9">Cofactor biosynthesis; coenzyme A biosynthesis; CoA from (R)-pantothenate: step 4/5.</text>
</comment>
<keyword evidence="6 9" id="KW-0460">Magnesium</keyword>
<protein>
    <recommendedName>
        <fullName evidence="9">Phosphopantetheine adenylyltransferase</fullName>
        <ecNumber evidence="9">2.7.7.3</ecNumber>
    </recommendedName>
    <alternativeName>
        <fullName evidence="9">Dephospho-CoA pyrophosphorylase</fullName>
    </alternativeName>
    <alternativeName>
        <fullName evidence="9">Pantetheine-phosphate adenylyltransferase</fullName>
        <shortName evidence="9">PPAT</shortName>
    </alternativeName>
</protein>
<feature type="binding site" evidence="9">
    <location>
        <position position="88"/>
    </location>
    <ligand>
        <name>substrate</name>
    </ligand>
</feature>
<feature type="site" description="Transition state stabilizer" evidence="9">
    <location>
        <position position="17"/>
    </location>
</feature>
<evidence type="ECO:0000256" key="6">
    <source>
        <dbReference type="ARBA" id="ARBA00022842"/>
    </source>
</evidence>
<feature type="binding site" evidence="9">
    <location>
        <begin position="89"/>
        <end position="91"/>
    </location>
    <ligand>
        <name>ATP</name>
        <dbReference type="ChEBI" id="CHEBI:30616"/>
    </ligand>
</feature>
<comment type="function">
    <text evidence="9">Reversibly transfers an adenylyl group from ATP to 4'-phosphopantetheine, yielding dephospho-CoA (dPCoA) and pyrophosphate.</text>
</comment>
<keyword evidence="7 9" id="KW-0173">Coenzyme A biosynthesis</keyword>
<comment type="subcellular location">
    <subcellularLocation>
        <location evidence="9">Cytoplasm</location>
    </subcellularLocation>
</comment>
<keyword evidence="3 9" id="KW-0548">Nucleotidyltransferase</keyword>
<dbReference type="InterPro" id="IPR014729">
    <property type="entry name" value="Rossmann-like_a/b/a_fold"/>
</dbReference>
<dbReference type="SUPFAM" id="SSF52374">
    <property type="entry name" value="Nucleotidylyl transferase"/>
    <property type="match status" value="1"/>
</dbReference>
<evidence type="ECO:0000256" key="5">
    <source>
        <dbReference type="ARBA" id="ARBA00022840"/>
    </source>
</evidence>
<reference evidence="11" key="1">
    <citation type="submission" date="2020-02" db="EMBL/GenBank/DDBJ databases">
        <authorList>
            <person name="Meier V. D."/>
        </authorList>
    </citation>
    <scope>NUCLEOTIDE SEQUENCE</scope>
    <source>
        <strain evidence="11">AVDCRST_MAG50</strain>
    </source>
</reference>
<keyword evidence="5 9" id="KW-0067">ATP-binding</keyword>
<evidence type="ECO:0000256" key="2">
    <source>
        <dbReference type="ARBA" id="ARBA00022679"/>
    </source>
</evidence>
<dbReference type="InterPro" id="IPR001980">
    <property type="entry name" value="PPAT"/>
</dbReference>
<feature type="binding site" evidence="9">
    <location>
        <position position="74"/>
    </location>
    <ligand>
        <name>substrate</name>
    </ligand>
</feature>
<comment type="cofactor">
    <cofactor evidence="9">
        <name>Mg(2+)</name>
        <dbReference type="ChEBI" id="CHEBI:18420"/>
    </cofactor>
</comment>
<dbReference type="PRINTS" id="PR01020">
    <property type="entry name" value="LPSBIOSNTHSS"/>
</dbReference>
<evidence type="ECO:0000256" key="7">
    <source>
        <dbReference type="ARBA" id="ARBA00022993"/>
    </source>
</evidence>
<proteinExistence type="inferred from homology"/>
<feature type="binding site" evidence="9">
    <location>
        <position position="9"/>
    </location>
    <ligand>
        <name>substrate</name>
    </ligand>
</feature>
<evidence type="ECO:0000313" key="11">
    <source>
        <dbReference type="EMBL" id="CAA9227821.1"/>
    </source>
</evidence>
<gene>
    <name evidence="9" type="primary">coaD</name>
    <name evidence="11" type="ORF">AVDCRST_MAG50-1608</name>
</gene>
<organism evidence="11">
    <name type="scientific">uncultured Acidimicrobiales bacterium</name>
    <dbReference type="NCBI Taxonomy" id="310071"/>
    <lineage>
        <taxon>Bacteria</taxon>
        <taxon>Bacillati</taxon>
        <taxon>Actinomycetota</taxon>
        <taxon>Acidimicrobiia</taxon>
        <taxon>Acidimicrobiales</taxon>
        <taxon>environmental samples</taxon>
    </lineage>
</organism>
<comment type="catalytic activity">
    <reaction evidence="8 9">
        <text>(R)-4'-phosphopantetheine + ATP + H(+) = 3'-dephospho-CoA + diphosphate</text>
        <dbReference type="Rhea" id="RHEA:19801"/>
        <dbReference type="ChEBI" id="CHEBI:15378"/>
        <dbReference type="ChEBI" id="CHEBI:30616"/>
        <dbReference type="ChEBI" id="CHEBI:33019"/>
        <dbReference type="ChEBI" id="CHEBI:57328"/>
        <dbReference type="ChEBI" id="CHEBI:61723"/>
        <dbReference type="EC" id="2.7.7.3"/>
    </reaction>
</comment>
<dbReference type="GO" id="GO:0005524">
    <property type="term" value="F:ATP binding"/>
    <property type="evidence" value="ECO:0007669"/>
    <property type="project" value="UniProtKB-KW"/>
</dbReference>
<dbReference type="HAMAP" id="MF_00151">
    <property type="entry name" value="PPAT_bact"/>
    <property type="match status" value="1"/>
</dbReference>
<dbReference type="Pfam" id="PF01467">
    <property type="entry name" value="CTP_transf_like"/>
    <property type="match status" value="1"/>
</dbReference>
<dbReference type="CDD" id="cd02163">
    <property type="entry name" value="PPAT"/>
    <property type="match status" value="1"/>
</dbReference>
<evidence type="ECO:0000256" key="1">
    <source>
        <dbReference type="ARBA" id="ARBA00022490"/>
    </source>
</evidence>
<dbReference type="UniPathway" id="UPA00241">
    <property type="reaction ID" value="UER00355"/>
</dbReference>
<feature type="binding site" evidence="9">
    <location>
        <begin position="9"/>
        <end position="10"/>
    </location>
    <ligand>
        <name>ATP</name>
        <dbReference type="ChEBI" id="CHEBI:30616"/>
    </ligand>
</feature>
<dbReference type="NCBIfam" id="TIGR01510">
    <property type="entry name" value="coaD_prev_kdtB"/>
    <property type="match status" value="1"/>
</dbReference>
<dbReference type="NCBIfam" id="TIGR00125">
    <property type="entry name" value="cyt_tran_rel"/>
    <property type="match status" value="1"/>
</dbReference>
<evidence type="ECO:0000259" key="10">
    <source>
        <dbReference type="Pfam" id="PF01467"/>
    </source>
</evidence>
<evidence type="ECO:0000256" key="3">
    <source>
        <dbReference type="ARBA" id="ARBA00022695"/>
    </source>
</evidence>